<organism evidence="7 8">
    <name type="scientific">Candidatus Beckwithbacteria bacterium GW2011_GWB1_47_15</name>
    <dbReference type="NCBI Taxonomy" id="1618371"/>
    <lineage>
        <taxon>Bacteria</taxon>
        <taxon>Candidatus Beckwithiibacteriota</taxon>
    </lineage>
</organism>
<dbReference type="Gene3D" id="3.30.230.10">
    <property type="match status" value="1"/>
</dbReference>
<dbReference type="InterPro" id="IPR014721">
    <property type="entry name" value="Ribsml_uS5_D2-typ_fold_subgr"/>
</dbReference>
<feature type="compositionally biased region" description="Basic residues" evidence="6">
    <location>
        <begin position="114"/>
        <end position="137"/>
    </location>
</feature>
<accession>A0A0G1U6T6</accession>
<evidence type="ECO:0000313" key="8">
    <source>
        <dbReference type="Proteomes" id="UP000033860"/>
    </source>
</evidence>
<comment type="similarity">
    <text evidence="1">Belongs to the universal ribosomal protein uS9 family.</text>
</comment>
<dbReference type="GO" id="GO:0022627">
    <property type="term" value="C:cytosolic small ribosomal subunit"/>
    <property type="evidence" value="ECO:0007669"/>
    <property type="project" value="TreeGrafter"/>
</dbReference>
<evidence type="ECO:0000256" key="6">
    <source>
        <dbReference type="SAM" id="MobiDB-lite"/>
    </source>
</evidence>
<evidence type="ECO:0000256" key="2">
    <source>
        <dbReference type="ARBA" id="ARBA00022980"/>
    </source>
</evidence>
<evidence type="ECO:0000256" key="3">
    <source>
        <dbReference type="ARBA" id="ARBA00023274"/>
    </source>
</evidence>
<protein>
    <recommendedName>
        <fullName evidence="4">Small ribosomal subunit protein uS9</fullName>
    </recommendedName>
    <alternativeName>
        <fullName evidence="5">30S ribosomal protein S9</fullName>
    </alternativeName>
</protein>
<comment type="caution">
    <text evidence="7">The sequence shown here is derived from an EMBL/GenBank/DDBJ whole genome shotgun (WGS) entry which is preliminary data.</text>
</comment>
<dbReference type="Pfam" id="PF00380">
    <property type="entry name" value="Ribosomal_S9"/>
    <property type="match status" value="1"/>
</dbReference>
<dbReference type="PATRIC" id="fig|1618371.3.peg.139"/>
<dbReference type="AlphaFoldDB" id="A0A0G1U6T6"/>
<dbReference type="PANTHER" id="PTHR21569">
    <property type="entry name" value="RIBOSOMAL PROTEIN S9"/>
    <property type="match status" value="1"/>
</dbReference>
<keyword evidence="3" id="KW-0687">Ribonucleoprotein</keyword>
<dbReference type="GO" id="GO:0003723">
    <property type="term" value="F:RNA binding"/>
    <property type="evidence" value="ECO:0007669"/>
    <property type="project" value="TreeGrafter"/>
</dbReference>
<evidence type="ECO:0000256" key="1">
    <source>
        <dbReference type="ARBA" id="ARBA00005251"/>
    </source>
</evidence>
<feature type="region of interest" description="Disordered" evidence="6">
    <location>
        <begin position="108"/>
        <end position="137"/>
    </location>
</feature>
<dbReference type="Proteomes" id="UP000033860">
    <property type="component" value="Unassembled WGS sequence"/>
</dbReference>
<dbReference type="InterPro" id="IPR000754">
    <property type="entry name" value="Ribosomal_uS9"/>
</dbReference>
<keyword evidence="2 7" id="KW-0689">Ribosomal protein</keyword>
<evidence type="ECO:0000256" key="4">
    <source>
        <dbReference type="ARBA" id="ARBA00035259"/>
    </source>
</evidence>
<proteinExistence type="inferred from homology"/>
<sequence>MPKKTKKSNFIFAVGRRKRAIARVRLFRKPGEITVNDKPIGDYFPGQLAKKLYLKPFEAVGVIDRYSASVKVVGSGPSGQLVAVTHGLSRALVKANEDKFKPLLKKYDLLTRDPRKRQRRQAGKGGKSRRQKQSPKR</sequence>
<dbReference type="GO" id="GO:0003735">
    <property type="term" value="F:structural constituent of ribosome"/>
    <property type="evidence" value="ECO:0007669"/>
    <property type="project" value="InterPro"/>
</dbReference>
<reference evidence="7 8" key="1">
    <citation type="journal article" date="2015" name="Nature">
        <title>rRNA introns, odd ribosomes, and small enigmatic genomes across a large radiation of phyla.</title>
        <authorList>
            <person name="Brown C.T."/>
            <person name="Hug L.A."/>
            <person name="Thomas B.C."/>
            <person name="Sharon I."/>
            <person name="Castelle C.J."/>
            <person name="Singh A."/>
            <person name="Wilkins M.J."/>
            <person name="Williams K.H."/>
            <person name="Banfield J.F."/>
        </authorList>
    </citation>
    <scope>NUCLEOTIDE SEQUENCE [LARGE SCALE GENOMIC DNA]</scope>
</reference>
<evidence type="ECO:0000313" key="7">
    <source>
        <dbReference type="EMBL" id="KKU61923.1"/>
    </source>
</evidence>
<evidence type="ECO:0000256" key="5">
    <source>
        <dbReference type="ARBA" id="ARBA00035523"/>
    </source>
</evidence>
<gene>
    <name evidence="7" type="ORF">UX85_C0001G0137</name>
</gene>
<dbReference type="PANTHER" id="PTHR21569:SF1">
    <property type="entry name" value="SMALL RIBOSOMAL SUBUNIT PROTEIN US9M"/>
    <property type="match status" value="1"/>
</dbReference>
<name>A0A0G1U6T6_9BACT</name>
<dbReference type="InterPro" id="IPR020568">
    <property type="entry name" value="Ribosomal_Su5_D2-typ_SF"/>
</dbReference>
<dbReference type="EMBL" id="LCNT01000001">
    <property type="protein sequence ID" value="KKU61923.1"/>
    <property type="molecule type" value="Genomic_DNA"/>
</dbReference>
<dbReference type="SUPFAM" id="SSF54211">
    <property type="entry name" value="Ribosomal protein S5 domain 2-like"/>
    <property type="match status" value="1"/>
</dbReference>
<dbReference type="GO" id="GO:0006412">
    <property type="term" value="P:translation"/>
    <property type="evidence" value="ECO:0007669"/>
    <property type="project" value="InterPro"/>
</dbReference>